<gene>
    <name evidence="1" type="ORF">D8674_039452</name>
</gene>
<sequence length="103" mass="12044">MADSCGPSLKRVHDEGSKKGNTRYRITYAKLVGFEKLDMVNKFRDDVRILVRPRGDKDCHGRCCNYTFDDTNKELMKLMEEALKRGYKQWCYDVEWNGGPSEQ</sequence>
<dbReference type="AlphaFoldDB" id="A0A5N5H455"/>
<proteinExistence type="predicted"/>
<name>A0A5N5H455_9ROSA</name>
<protein>
    <submittedName>
        <fullName evidence="1">Uncharacterized protein</fullName>
    </submittedName>
</protein>
<evidence type="ECO:0000313" key="2">
    <source>
        <dbReference type="Proteomes" id="UP000327157"/>
    </source>
</evidence>
<reference evidence="1 2" key="2">
    <citation type="submission" date="2019-11" db="EMBL/GenBank/DDBJ databases">
        <title>A de novo genome assembly of a pear dwarfing rootstock.</title>
        <authorList>
            <person name="Wang F."/>
            <person name="Wang J."/>
            <person name="Li S."/>
            <person name="Zhang Y."/>
            <person name="Fang M."/>
            <person name="Ma L."/>
            <person name="Zhao Y."/>
            <person name="Jiang S."/>
        </authorList>
    </citation>
    <scope>NUCLEOTIDE SEQUENCE [LARGE SCALE GENOMIC DNA]</scope>
    <source>
        <strain evidence="1">S2</strain>
        <tissue evidence="1">Leaf</tissue>
    </source>
</reference>
<reference evidence="1 2" key="1">
    <citation type="submission" date="2019-09" db="EMBL/GenBank/DDBJ databases">
        <authorList>
            <person name="Ou C."/>
        </authorList>
    </citation>
    <scope>NUCLEOTIDE SEQUENCE [LARGE SCALE GENOMIC DNA]</scope>
    <source>
        <strain evidence="1">S2</strain>
        <tissue evidence="1">Leaf</tissue>
    </source>
</reference>
<dbReference type="Proteomes" id="UP000327157">
    <property type="component" value="Unassembled WGS sequence"/>
</dbReference>
<comment type="caution">
    <text evidence="1">The sequence shown here is derived from an EMBL/GenBank/DDBJ whole genome shotgun (WGS) entry which is preliminary data.</text>
</comment>
<organism evidence="1 2">
    <name type="scientific">Pyrus ussuriensis x Pyrus communis</name>
    <dbReference type="NCBI Taxonomy" id="2448454"/>
    <lineage>
        <taxon>Eukaryota</taxon>
        <taxon>Viridiplantae</taxon>
        <taxon>Streptophyta</taxon>
        <taxon>Embryophyta</taxon>
        <taxon>Tracheophyta</taxon>
        <taxon>Spermatophyta</taxon>
        <taxon>Magnoliopsida</taxon>
        <taxon>eudicotyledons</taxon>
        <taxon>Gunneridae</taxon>
        <taxon>Pentapetalae</taxon>
        <taxon>rosids</taxon>
        <taxon>fabids</taxon>
        <taxon>Rosales</taxon>
        <taxon>Rosaceae</taxon>
        <taxon>Amygdaloideae</taxon>
        <taxon>Maleae</taxon>
        <taxon>Pyrus</taxon>
    </lineage>
</organism>
<keyword evidence="2" id="KW-1185">Reference proteome</keyword>
<accession>A0A5N5H455</accession>
<evidence type="ECO:0000313" key="1">
    <source>
        <dbReference type="EMBL" id="KAB2620872.1"/>
    </source>
</evidence>
<dbReference type="EMBL" id="SMOL01000282">
    <property type="protein sequence ID" value="KAB2620872.1"/>
    <property type="molecule type" value="Genomic_DNA"/>
</dbReference>